<evidence type="ECO:0000313" key="1">
    <source>
        <dbReference type="EMBL" id="HJG97384.1"/>
    </source>
</evidence>
<accession>A0A921N2Y8</accession>
<gene>
    <name evidence="1" type="ORF">K8V90_09805</name>
</gene>
<organism evidence="1 2">
    <name type="scientific">Romboutsia timonensis</name>
    <dbReference type="NCBI Taxonomy" id="1776391"/>
    <lineage>
        <taxon>Bacteria</taxon>
        <taxon>Bacillati</taxon>
        <taxon>Bacillota</taxon>
        <taxon>Clostridia</taxon>
        <taxon>Peptostreptococcales</taxon>
        <taxon>Peptostreptococcaceae</taxon>
        <taxon>Romboutsia</taxon>
    </lineage>
</organism>
<protein>
    <submittedName>
        <fullName evidence="1">Uncharacterized protein</fullName>
    </submittedName>
</protein>
<sequence length="93" mass="11084">MWFGLICTSNWNGTISKDDGTDKVKYIKILEDNFKFTKDPVENKYSTYQQYECKIWLEDINDVVKLGRLINQEIIFGFEGDKSVVEIYDDWRE</sequence>
<reference evidence="1" key="2">
    <citation type="submission" date="2021-09" db="EMBL/GenBank/DDBJ databases">
        <authorList>
            <person name="Gilroy R."/>
        </authorList>
    </citation>
    <scope>NUCLEOTIDE SEQUENCE</scope>
    <source>
        <strain evidence="1">1277</strain>
    </source>
</reference>
<dbReference type="EMBL" id="DYUB01000308">
    <property type="protein sequence ID" value="HJG97384.1"/>
    <property type="molecule type" value="Genomic_DNA"/>
</dbReference>
<comment type="caution">
    <text evidence="1">The sequence shown here is derived from an EMBL/GenBank/DDBJ whole genome shotgun (WGS) entry which is preliminary data.</text>
</comment>
<proteinExistence type="predicted"/>
<evidence type="ECO:0000313" key="2">
    <source>
        <dbReference type="Proteomes" id="UP000776700"/>
    </source>
</evidence>
<dbReference type="AlphaFoldDB" id="A0A921N2Y8"/>
<reference evidence="1" key="1">
    <citation type="journal article" date="2021" name="PeerJ">
        <title>Extensive microbial diversity within the chicken gut microbiome revealed by metagenomics and culture.</title>
        <authorList>
            <person name="Gilroy R."/>
            <person name="Ravi A."/>
            <person name="Getino M."/>
            <person name="Pursley I."/>
            <person name="Horton D.L."/>
            <person name="Alikhan N.F."/>
            <person name="Baker D."/>
            <person name="Gharbi K."/>
            <person name="Hall N."/>
            <person name="Watson M."/>
            <person name="Adriaenssens E.M."/>
            <person name="Foster-Nyarko E."/>
            <person name="Jarju S."/>
            <person name="Secka A."/>
            <person name="Antonio M."/>
            <person name="Oren A."/>
            <person name="Chaudhuri R.R."/>
            <person name="La Ragione R."/>
            <person name="Hildebrand F."/>
            <person name="Pallen M.J."/>
        </authorList>
    </citation>
    <scope>NUCLEOTIDE SEQUENCE</scope>
    <source>
        <strain evidence="1">1277</strain>
    </source>
</reference>
<name>A0A921N2Y8_9FIRM</name>
<dbReference type="Proteomes" id="UP000776700">
    <property type="component" value="Unassembled WGS sequence"/>
</dbReference>